<dbReference type="PANTHER" id="PTHR30195">
    <property type="entry name" value="TYPE I SITE-SPECIFIC DEOXYRIBONUCLEASE PROTEIN SUBUNIT M AND R"/>
    <property type="match status" value="1"/>
</dbReference>
<dbReference type="InterPro" id="IPR014001">
    <property type="entry name" value="Helicase_ATP-bd"/>
</dbReference>
<accession>A0A3A4P542</accession>
<evidence type="ECO:0000259" key="11">
    <source>
        <dbReference type="PROSITE" id="PS51192"/>
    </source>
</evidence>
<evidence type="ECO:0000256" key="9">
    <source>
        <dbReference type="ARBA" id="ARBA00023125"/>
    </source>
</evidence>
<evidence type="ECO:0000256" key="7">
    <source>
        <dbReference type="ARBA" id="ARBA00022801"/>
    </source>
</evidence>
<evidence type="ECO:0000256" key="10">
    <source>
        <dbReference type="RuleBase" id="RU364115"/>
    </source>
</evidence>
<dbReference type="GO" id="GO:0009307">
    <property type="term" value="P:DNA restriction-modification system"/>
    <property type="evidence" value="ECO:0007669"/>
    <property type="project" value="UniProtKB-KW"/>
</dbReference>
<dbReference type="GO" id="GO:0009035">
    <property type="term" value="F:type I site-specific deoxyribonuclease activity"/>
    <property type="evidence" value="ECO:0007669"/>
    <property type="project" value="UniProtKB-EC"/>
</dbReference>
<evidence type="ECO:0000256" key="1">
    <source>
        <dbReference type="ARBA" id="ARBA00000851"/>
    </source>
</evidence>
<keyword evidence="8 10" id="KW-0067">ATP-binding</keyword>
<dbReference type="AlphaFoldDB" id="A0A3A4P542"/>
<dbReference type="InterPro" id="IPR004473">
    <property type="entry name" value="Restrct_endonuc_typeI_HsdR"/>
</dbReference>
<keyword evidence="4 10" id="KW-0547">Nucleotide-binding</keyword>
<dbReference type="GO" id="GO:0003677">
    <property type="term" value="F:DNA binding"/>
    <property type="evidence" value="ECO:0007669"/>
    <property type="project" value="UniProtKB-KW"/>
</dbReference>
<comment type="similarity">
    <text evidence="2 10">Belongs to the HsdR family.</text>
</comment>
<dbReference type="PANTHER" id="PTHR30195:SF15">
    <property type="entry name" value="TYPE I RESTRICTION ENZYME HINDI ENDONUCLEASE SUBUNIT"/>
    <property type="match status" value="1"/>
</dbReference>
<proteinExistence type="inferred from homology"/>
<evidence type="ECO:0000313" key="12">
    <source>
        <dbReference type="EMBL" id="RJP24480.1"/>
    </source>
</evidence>
<gene>
    <name evidence="12" type="ORF">C4520_03960</name>
</gene>
<comment type="catalytic activity">
    <reaction evidence="1 10">
        <text>Endonucleolytic cleavage of DNA to give random double-stranded fragments with terminal 5'-phosphates, ATP is simultaneously hydrolyzed.</text>
        <dbReference type="EC" id="3.1.21.3"/>
    </reaction>
</comment>
<keyword evidence="5 10" id="KW-0680">Restriction system</keyword>
<dbReference type="NCBIfam" id="TIGR00348">
    <property type="entry name" value="hsdR"/>
    <property type="match status" value="1"/>
</dbReference>
<dbReference type="CDD" id="cd22332">
    <property type="entry name" value="HsdR_N"/>
    <property type="match status" value="1"/>
</dbReference>
<organism evidence="12 13">
    <name type="scientific">Abyssobacteria bacterium (strain SURF_5)</name>
    <dbReference type="NCBI Taxonomy" id="2093360"/>
    <lineage>
        <taxon>Bacteria</taxon>
        <taxon>Pseudomonadati</taxon>
        <taxon>Candidatus Hydrogenedentota</taxon>
        <taxon>Candidatus Abyssobacteria</taxon>
    </lineage>
</organism>
<dbReference type="Gene3D" id="3.90.1570.50">
    <property type="match status" value="1"/>
</dbReference>
<evidence type="ECO:0000256" key="3">
    <source>
        <dbReference type="ARBA" id="ARBA00022722"/>
    </source>
</evidence>
<dbReference type="EMBL" id="QZKU01000034">
    <property type="protein sequence ID" value="RJP24480.1"/>
    <property type="molecule type" value="Genomic_DNA"/>
</dbReference>
<dbReference type="GO" id="GO:0005524">
    <property type="term" value="F:ATP binding"/>
    <property type="evidence" value="ECO:0007669"/>
    <property type="project" value="UniProtKB-KW"/>
</dbReference>
<dbReference type="InterPro" id="IPR040980">
    <property type="entry name" value="SWI2_SNF2"/>
</dbReference>
<keyword evidence="7 10" id="KW-0378">Hydrolase</keyword>
<dbReference type="Pfam" id="PF04313">
    <property type="entry name" value="HSDR_N"/>
    <property type="match status" value="1"/>
</dbReference>
<dbReference type="SUPFAM" id="SSF52540">
    <property type="entry name" value="P-loop containing nucleoside triphosphate hydrolases"/>
    <property type="match status" value="1"/>
</dbReference>
<keyword evidence="3" id="KW-0540">Nuclease</keyword>
<dbReference type="InterPro" id="IPR051268">
    <property type="entry name" value="Type-I_R_enzyme_R_subunit"/>
</dbReference>
<reference evidence="12 13" key="1">
    <citation type="journal article" date="2017" name="ISME J.">
        <title>Energy and carbon metabolisms in a deep terrestrial subsurface fluid microbial community.</title>
        <authorList>
            <person name="Momper L."/>
            <person name="Jungbluth S.P."/>
            <person name="Lee M.D."/>
            <person name="Amend J.P."/>
        </authorList>
    </citation>
    <scope>NUCLEOTIDE SEQUENCE [LARGE SCALE GENOMIC DNA]</scope>
    <source>
        <strain evidence="12">SURF_5</strain>
    </source>
</reference>
<name>A0A3A4P542_ABYX5</name>
<dbReference type="EC" id="3.1.21.3" evidence="10"/>
<comment type="caution">
    <text evidence="12">The sequence shown here is derived from an EMBL/GenBank/DDBJ whole genome shotgun (WGS) entry which is preliminary data.</text>
</comment>
<comment type="subunit">
    <text evidence="10">The type I restriction/modification system is composed of three polypeptides R, M and S.</text>
</comment>
<dbReference type="PROSITE" id="PS51192">
    <property type="entry name" value="HELICASE_ATP_BIND_1"/>
    <property type="match status" value="1"/>
</dbReference>
<dbReference type="Proteomes" id="UP000265882">
    <property type="component" value="Unassembled WGS sequence"/>
</dbReference>
<dbReference type="CDD" id="cd18800">
    <property type="entry name" value="SF2_C_EcoR124I-like"/>
    <property type="match status" value="1"/>
</dbReference>
<keyword evidence="6" id="KW-0255">Endonuclease</keyword>
<evidence type="ECO:0000256" key="4">
    <source>
        <dbReference type="ARBA" id="ARBA00022741"/>
    </source>
</evidence>
<dbReference type="InterPro" id="IPR007409">
    <property type="entry name" value="Restrct_endonuc_type1_HsdR_N"/>
</dbReference>
<dbReference type="InterPro" id="IPR055180">
    <property type="entry name" value="HsdR_RecA-like_helicase_dom_2"/>
</dbReference>
<protein>
    <recommendedName>
        <fullName evidence="10">Type I restriction enzyme endonuclease subunit</fullName>
        <shortName evidence="10">R protein</shortName>
        <ecNumber evidence="10">3.1.21.3</ecNumber>
    </recommendedName>
</protein>
<keyword evidence="9 10" id="KW-0238">DNA-binding</keyword>
<dbReference type="Pfam" id="PF18766">
    <property type="entry name" value="SWI2_SNF2"/>
    <property type="match status" value="1"/>
</dbReference>
<dbReference type="Gene3D" id="3.40.50.300">
    <property type="entry name" value="P-loop containing nucleotide triphosphate hydrolases"/>
    <property type="match status" value="2"/>
</dbReference>
<dbReference type="SMART" id="SM00487">
    <property type="entry name" value="DEXDc"/>
    <property type="match status" value="1"/>
</dbReference>
<dbReference type="Pfam" id="PF22679">
    <property type="entry name" value="T1R_D3-like"/>
    <property type="match status" value="1"/>
</dbReference>
<evidence type="ECO:0000256" key="5">
    <source>
        <dbReference type="ARBA" id="ARBA00022747"/>
    </source>
</evidence>
<dbReference type="InterPro" id="IPR027417">
    <property type="entry name" value="P-loop_NTPase"/>
</dbReference>
<sequence length="973" mass="111567">MTKTLASEIGTVQFPLIKHAEEIGWTAVSDTEALRLRSGEAGLFFQKELEEALLRLNPGVVTTDNVQSIIQRMESVPNTIEGNREILEWLRGNRTIYDESEKRYRNVTLVDFGELIKNVYHVTYEWTFRALNKKGNRADVMFLVNGVPVAIVENKNPKLPDAMERAVKQLRRYELETPELLTMPQVFNVTHLIEYFYGVTWNYSRKNIFRWKEQPSETYKQAVQAFFDRSLFLAMLKEWILFFLKDDELQKTILRQHQTRAAVKVVRRCGDLQKKTGLIWHTQGSGKTFTLITAARLILENKKDFPGATVMVVVDRNELEGQLSGWIERLVGEMQGRDIKIATADSRARLQDILDQDFRGLIISMVHKFKDIRKDSCTRSDFFVLIDEAHRSMGGDLGNYLMGALPNATLIGFTGTPIDKTAYGKGTFKTFGKEDDKGYLDKYSIRESIEDGTTLKLRHTLAPSDVRLPDDLLEKEFFSLIETEGVSDIDELNRILDRAVHLKAFLKGNDRVEKVAAFIADHFKKFVEPLGYKAFVVAVDREACALYKRALDKHLPPEYSTPIYTKNAADAIDRPLVADMQLDESSEKKERKKFPKPDQMPKIFIVTDKLLTGYDAPILYCMYLDKPMRDHVLLQAVARVNRPYVDAEGVEKPCGLVIDFVGVLKELNKALAFDSDEVSGVIEDLDVLFARFKELMAGPGKKYLEAAGKGGGNDEKLDRLLYEEFMDKDKRQQFADFFKELETLYEILSPDPELRDHIEDYNRLVDIYVMLRNAYGKKTMFYGDIAHKTEMLVRDSAEAYLNEMTKTVEFDAAALEALKKKKGPDNPKIVNLVKSLTQAANERGEKEPYLISISDRAEAVMAALEDRQVSTKDAMERIEALMREKFEAEKARKESGLDPDTFEVFWLLKQEKLPDAEAIAKEITAAYERFPNYATNTDEQRQLKIEIYNSLLRVVSPKRMVDLTEAILRLRRQ</sequence>
<feature type="domain" description="Helicase ATP-binding" evidence="11">
    <location>
        <begin position="268"/>
        <end position="435"/>
    </location>
</feature>
<comment type="function">
    <text evidence="10">Subunit R is required for both nuclease and ATPase activities, but not for modification.</text>
</comment>
<evidence type="ECO:0000256" key="6">
    <source>
        <dbReference type="ARBA" id="ARBA00022759"/>
    </source>
</evidence>
<evidence type="ECO:0000256" key="8">
    <source>
        <dbReference type="ARBA" id="ARBA00022840"/>
    </source>
</evidence>
<evidence type="ECO:0000256" key="2">
    <source>
        <dbReference type="ARBA" id="ARBA00008598"/>
    </source>
</evidence>
<evidence type="ECO:0000313" key="13">
    <source>
        <dbReference type="Proteomes" id="UP000265882"/>
    </source>
</evidence>